<evidence type="ECO:0000256" key="3">
    <source>
        <dbReference type="RuleBase" id="RU362003"/>
    </source>
</evidence>
<proteinExistence type="inferred from homology"/>
<evidence type="ECO:0000313" key="7">
    <source>
        <dbReference type="EMBL" id="URE15742.1"/>
    </source>
</evidence>
<evidence type="ECO:0000259" key="5">
    <source>
        <dbReference type="Pfam" id="PF13243"/>
    </source>
</evidence>
<protein>
    <recommendedName>
        <fullName evidence="3">Terpene cyclase/mutase family member</fullName>
        <ecNumber evidence="3">5.4.99.-</ecNumber>
    </recommendedName>
</protein>
<organism evidence="7 8">
    <name type="scientific">Musa troglodytarum</name>
    <name type="common">fe'i banana</name>
    <dbReference type="NCBI Taxonomy" id="320322"/>
    <lineage>
        <taxon>Eukaryota</taxon>
        <taxon>Viridiplantae</taxon>
        <taxon>Streptophyta</taxon>
        <taxon>Embryophyta</taxon>
        <taxon>Tracheophyta</taxon>
        <taxon>Spermatophyta</taxon>
        <taxon>Magnoliopsida</taxon>
        <taxon>Liliopsida</taxon>
        <taxon>Zingiberales</taxon>
        <taxon>Musaceae</taxon>
        <taxon>Musa</taxon>
    </lineage>
</organism>
<dbReference type="OrthoDB" id="21502at2759"/>
<feature type="region of interest" description="Disordered" evidence="4">
    <location>
        <begin position="615"/>
        <end position="650"/>
    </location>
</feature>
<evidence type="ECO:0000259" key="6">
    <source>
        <dbReference type="Pfam" id="PF13249"/>
    </source>
</evidence>
<dbReference type="AlphaFoldDB" id="A0A9E7KF31"/>
<sequence length="669" mass="75102">MWRLKIAEGSGPWLRTNNNHIGRQVWEFDPSLGTPEEIAEVERAREEFRKNRFEKKHSSDLLMRLQFSKENPLEMDFPIIKLQDHEDVTEEAVLTSLRRAISRISTLQAHDGHWPGDYGGPMFLLPGLNKDGGWGLHIEGTSTMFGTALTYVMLRLLGEGSDGGFGAMEKGRNWILDHGSATAITSWGKMWLSVLGVFDWSGNNPLPPEMWLLPYFIPEDLYYPHPLIQDILWASLHKIVEPILMHWPGNKLREKAINTAMQHIHYEDENTRYICIGPVNKVLNMLCCWIEEPNSEAFKLHLPRVSDYLWVAEDGMKMQGYNGSQLWDTAFTVQAIVSTNLSEEFGPTLKKAHEFVKNSQVLDDCPGDLNSWYRHISKGAWPFSTADHGWPISDCTAEGLKAALLLSKISPEIVGNQIDGRKLYDAVNVILSLMNQDGGFATYELTRSYAWLEIINPAETFGDIVIDYPYVECTSAAIQALTSFKKLYPGHQREEIDTCITKSARFIEKIQQADGMDLGVFASPMGLVAAGRTYESSSCIRKACNFLLSKQLASGGWGESYLSCQDKVYTNLEGNRTHAVNTGWAMLALIDAGQAQKKILERHKGKQTRYLACDSAPHPRWSSSSSNPNLPIKPLNQPSSPPPTWRPPSQSCAPHCAVSIADRVNYTIA</sequence>
<dbReference type="Pfam" id="PF13249">
    <property type="entry name" value="SQHop_cyclase_N"/>
    <property type="match status" value="1"/>
</dbReference>
<dbReference type="InterPro" id="IPR008930">
    <property type="entry name" value="Terpenoid_cyclase/PrenylTrfase"/>
</dbReference>
<dbReference type="PANTHER" id="PTHR11764:SF20">
    <property type="entry name" value="LANOSTEROL SYNTHASE"/>
    <property type="match status" value="1"/>
</dbReference>
<feature type="domain" description="Squalene cyclase N-terminal" evidence="6">
    <location>
        <begin position="129"/>
        <end position="222"/>
    </location>
</feature>
<reference evidence="7" key="1">
    <citation type="submission" date="2022-05" db="EMBL/GenBank/DDBJ databases">
        <title>The Musa troglodytarum L. genome provides insights into the mechanism of non-climacteric behaviour and enrichment of carotenoids.</title>
        <authorList>
            <person name="Wang J."/>
        </authorList>
    </citation>
    <scope>NUCLEOTIDE SEQUENCE</scope>
    <source>
        <tissue evidence="7">Leaf</tissue>
    </source>
</reference>
<dbReference type="InterPro" id="IPR018333">
    <property type="entry name" value="Squalene_cyclase"/>
</dbReference>
<dbReference type="GO" id="GO:0031559">
    <property type="term" value="F:oxidosqualene cyclase activity"/>
    <property type="evidence" value="ECO:0007669"/>
    <property type="project" value="UniProtKB-ARBA"/>
</dbReference>
<comment type="similarity">
    <text evidence="1 3">Belongs to the terpene cyclase/mutase family.</text>
</comment>
<dbReference type="PANTHER" id="PTHR11764">
    <property type="entry name" value="TERPENE CYCLASE/MUTASE FAMILY MEMBER"/>
    <property type="match status" value="1"/>
</dbReference>
<dbReference type="GO" id="GO:0016104">
    <property type="term" value="P:triterpenoid biosynthetic process"/>
    <property type="evidence" value="ECO:0007669"/>
    <property type="project" value="InterPro"/>
</dbReference>
<evidence type="ECO:0000256" key="1">
    <source>
        <dbReference type="ARBA" id="ARBA00009755"/>
    </source>
</evidence>
<dbReference type="GO" id="GO:0005811">
    <property type="term" value="C:lipid droplet"/>
    <property type="evidence" value="ECO:0007669"/>
    <property type="project" value="InterPro"/>
</dbReference>
<dbReference type="Gene3D" id="1.50.10.20">
    <property type="match status" value="2"/>
</dbReference>
<evidence type="ECO:0000256" key="2">
    <source>
        <dbReference type="ARBA" id="ARBA00022737"/>
    </source>
</evidence>
<gene>
    <name evidence="7" type="ORF">MUK42_11806</name>
</gene>
<keyword evidence="2" id="KW-0677">Repeat</keyword>
<feature type="domain" description="Squalene cyclase C-terminal" evidence="5">
    <location>
        <begin position="324"/>
        <end position="602"/>
    </location>
</feature>
<dbReference type="SUPFAM" id="SSF48239">
    <property type="entry name" value="Terpenoid cyclases/Protein prenyltransferases"/>
    <property type="match status" value="2"/>
</dbReference>
<dbReference type="Proteomes" id="UP001055439">
    <property type="component" value="Chromosome 7"/>
</dbReference>
<dbReference type="CDD" id="cd02892">
    <property type="entry name" value="SQCY_1"/>
    <property type="match status" value="1"/>
</dbReference>
<dbReference type="EMBL" id="CP097509">
    <property type="protein sequence ID" value="URE15742.1"/>
    <property type="molecule type" value="Genomic_DNA"/>
</dbReference>
<keyword evidence="3" id="KW-0413">Isomerase</keyword>
<dbReference type="InterPro" id="IPR032696">
    <property type="entry name" value="SQ_cyclase_C"/>
</dbReference>
<dbReference type="NCBIfam" id="TIGR01787">
    <property type="entry name" value="squalene_cyclas"/>
    <property type="match status" value="1"/>
</dbReference>
<accession>A0A9E7KF31</accession>
<dbReference type="Pfam" id="PF13243">
    <property type="entry name" value="SQHop_cyclase_C"/>
    <property type="match status" value="1"/>
</dbReference>
<evidence type="ECO:0000313" key="8">
    <source>
        <dbReference type="Proteomes" id="UP001055439"/>
    </source>
</evidence>
<name>A0A9E7KF31_9LILI</name>
<evidence type="ECO:0000256" key="4">
    <source>
        <dbReference type="SAM" id="MobiDB-lite"/>
    </source>
</evidence>
<dbReference type="InterPro" id="IPR032697">
    <property type="entry name" value="SQ_cyclase_N"/>
</dbReference>
<dbReference type="EC" id="5.4.99.-" evidence="3"/>
<keyword evidence="8" id="KW-1185">Reference proteome</keyword>